<organism evidence="3 4">
    <name type="scientific">Lignipirellula cremea</name>
    <dbReference type="NCBI Taxonomy" id="2528010"/>
    <lineage>
        <taxon>Bacteria</taxon>
        <taxon>Pseudomonadati</taxon>
        <taxon>Planctomycetota</taxon>
        <taxon>Planctomycetia</taxon>
        <taxon>Pirellulales</taxon>
        <taxon>Pirellulaceae</taxon>
        <taxon>Lignipirellula</taxon>
    </lineage>
</organism>
<dbReference type="GO" id="GO:0004363">
    <property type="term" value="F:glutathione synthase activity"/>
    <property type="evidence" value="ECO:0007669"/>
    <property type="project" value="UniProtKB-EC"/>
</dbReference>
<dbReference type="Gene3D" id="3.30.470.20">
    <property type="entry name" value="ATP-grasp fold, B domain"/>
    <property type="match status" value="1"/>
</dbReference>
<dbReference type="InterPro" id="IPR013815">
    <property type="entry name" value="ATP_grasp_subdomain_1"/>
</dbReference>
<dbReference type="EC" id="6.3.2.3" evidence="3"/>
<dbReference type="GO" id="GO:0005737">
    <property type="term" value="C:cytoplasm"/>
    <property type="evidence" value="ECO:0007669"/>
    <property type="project" value="TreeGrafter"/>
</dbReference>
<dbReference type="Proteomes" id="UP000317648">
    <property type="component" value="Chromosome"/>
</dbReference>
<dbReference type="InterPro" id="IPR004218">
    <property type="entry name" value="GSHS_ATP-bd"/>
</dbReference>
<dbReference type="PANTHER" id="PTHR21621:SF4">
    <property type="entry name" value="GLUTATHIONE SYNTHETASE"/>
    <property type="match status" value="1"/>
</dbReference>
<dbReference type="GO" id="GO:0046872">
    <property type="term" value="F:metal ion binding"/>
    <property type="evidence" value="ECO:0007669"/>
    <property type="project" value="InterPro"/>
</dbReference>
<dbReference type="EMBL" id="CP036433">
    <property type="protein sequence ID" value="QDU93616.1"/>
    <property type="molecule type" value="Genomic_DNA"/>
</dbReference>
<evidence type="ECO:0000313" key="3">
    <source>
        <dbReference type="EMBL" id="QDU93616.1"/>
    </source>
</evidence>
<dbReference type="Gene3D" id="3.40.50.20">
    <property type="match status" value="1"/>
</dbReference>
<dbReference type="Pfam" id="PF02951">
    <property type="entry name" value="GSH-S_N"/>
    <property type="match status" value="1"/>
</dbReference>
<keyword evidence="1" id="KW-0547">Nucleotide-binding</keyword>
<dbReference type="PROSITE" id="PS50975">
    <property type="entry name" value="ATP_GRASP"/>
    <property type="match status" value="1"/>
</dbReference>
<dbReference type="SUPFAM" id="SSF52440">
    <property type="entry name" value="PreATP-grasp domain"/>
    <property type="match status" value="1"/>
</dbReference>
<keyword evidence="4" id="KW-1185">Reference proteome</keyword>
<feature type="domain" description="ATP-grasp" evidence="2">
    <location>
        <begin position="135"/>
        <end position="326"/>
    </location>
</feature>
<evidence type="ECO:0000256" key="1">
    <source>
        <dbReference type="PROSITE-ProRule" id="PRU00409"/>
    </source>
</evidence>
<dbReference type="RefSeq" id="WP_145050610.1">
    <property type="nucleotide sequence ID" value="NZ_CP036433.1"/>
</dbReference>
<dbReference type="NCBIfam" id="NF009110">
    <property type="entry name" value="PRK12458.1"/>
    <property type="match status" value="1"/>
</dbReference>
<evidence type="ECO:0000259" key="2">
    <source>
        <dbReference type="PROSITE" id="PS50975"/>
    </source>
</evidence>
<accession>A0A518DP61</accession>
<proteinExistence type="predicted"/>
<dbReference type="SUPFAM" id="SSF56059">
    <property type="entry name" value="Glutathione synthetase ATP-binding domain-like"/>
    <property type="match status" value="1"/>
</dbReference>
<reference evidence="3 4" key="1">
    <citation type="submission" date="2019-02" db="EMBL/GenBank/DDBJ databases">
        <title>Deep-cultivation of Planctomycetes and their phenomic and genomic characterization uncovers novel biology.</title>
        <authorList>
            <person name="Wiegand S."/>
            <person name="Jogler M."/>
            <person name="Boedeker C."/>
            <person name="Pinto D."/>
            <person name="Vollmers J."/>
            <person name="Rivas-Marin E."/>
            <person name="Kohn T."/>
            <person name="Peeters S.H."/>
            <person name="Heuer A."/>
            <person name="Rast P."/>
            <person name="Oberbeckmann S."/>
            <person name="Bunk B."/>
            <person name="Jeske O."/>
            <person name="Meyerdierks A."/>
            <person name="Storesund J.E."/>
            <person name="Kallscheuer N."/>
            <person name="Luecker S."/>
            <person name="Lage O.M."/>
            <person name="Pohl T."/>
            <person name="Merkel B.J."/>
            <person name="Hornburger P."/>
            <person name="Mueller R.-W."/>
            <person name="Bruemmer F."/>
            <person name="Labrenz M."/>
            <person name="Spormann A.M."/>
            <person name="Op den Camp H."/>
            <person name="Overmann J."/>
            <person name="Amann R."/>
            <person name="Jetten M.S.M."/>
            <person name="Mascher T."/>
            <person name="Medema M.H."/>
            <person name="Devos D.P."/>
            <person name="Kaster A.-K."/>
            <person name="Ovreas L."/>
            <person name="Rohde M."/>
            <person name="Galperin M.Y."/>
            <person name="Jogler C."/>
        </authorList>
    </citation>
    <scope>NUCLEOTIDE SEQUENCE [LARGE SCALE GENOMIC DNA]</scope>
    <source>
        <strain evidence="3 4">Pla85_3_4</strain>
    </source>
</reference>
<keyword evidence="3" id="KW-0436">Ligase</keyword>
<sequence>MKIGFVVNEVVSEQAAFTTTRLSMTATNMGHEAWTLGVGDFIYAIDGSIHAQAHSVNGDHYDSLKTYLEELQGDGARKERIKLDDLDVLMLRNDPSEDIERPWAQTSGMLFGQLAVTRGVIVLNDPKNLANALNKTYFQHFPEQVRPRTCISRNKDEIKHFVAEHPGGAVIKPLQGSGGQSVFLIRDEDTANINQMIDAVIRDGYCIAQEYLPAAKDGDVRLFVLNGRPLMRDGKYAAFRRVNNSGDMRSNMHSGGESVAVEITDQMLGLVEMVRPKLVRDGMYLVGLDIVEDKLMEINVFTPGGLGSAASLTGVDFTEVIIRDLERKTKYKEYYGERIDNAQLATL</sequence>
<dbReference type="AlphaFoldDB" id="A0A518DP61"/>
<dbReference type="KEGG" id="lcre:Pla8534_13960"/>
<keyword evidence="1" id="KW-0067">ATP-binding</keyword>
<name>A0A518DP61_9BACT</name>
<dbReference type="InterPro" id="IPR011761">
    <property type="entry name" value="ATP-grasp"/>
</dbReference>
<dbReference type="Gene3D" id="3.30.1490.20">
    <property type="entry name" value="ATP-grasp fold, A domain"/>
    <property type="match status" value="1"/>
</dbReference>
<evidence type="ECO:0000313" key="4">
    <source>
        <dbReference type="Proteomes" id="UP000317648"/>
    </source>
</evidence>
<gene>
    <name evidence="3" type="primary">gshB</name>
    <name evidence="3" type="ORF">Pla8534_13960</name>
</gene>
<dbReference type="InterPro" id="IPR016185">
    <property type="entry name" value="PreATP-grasp_dom_sf"/>
</dbReference>
<dbReference type="OrthoDB" id="9785415at2"/>
<dbReference type="Pfam" id="PF02955">
    <property type="entry name" value="GSH-S_ATP"/>
    <property type="match status" value="1"/>
</dbReference>
<dbReference type="GO" id="GO:0005524">
    <property type="term" value="F:ATP binding"/>
    <property type="evidence" value="ECO:0007669"/>
    <property type="project" value="UniProtKB-UniRule"/>
</dbReference>
<dbReference type="InterPro" id="IPR004215">
    <property type="entry name" value="GSHS_N"/>
</dbReference>
<protein>
    <submittedName>
        <fullName evidence="3">Glutathione synthetase</fullName>
        <ecNumber evidence="3">6.3.2.3</ecNumber>
    </submittedName>
</protein>
<dbReference type="PANTHER" id="PTHR21621">
    <property type="entry name" value="RIBOSOMAL PROTEIN S6 MODIFICATION PROTEIN"/>
    <property type="match status" value="1"/>
</dbReference>